<dbReference type="SUPFAM" id="SSF55874">
    <property type="entry name" value="ATPase domain of HSP90 chaperone/DNA topoisomerase II/histidine kinase"/>
    <property type="match status" value="1"/>
</dbReference>
<sequence length="48" mass="5145">TGLGLAICREIVEAHHGRISAHNNASPDNPSRPGAAFEIRLPLTNKEL</sequence>
<reference evidence="3 4" key="1">
    <citation type="journal article" date="2018" name="Int. J. Syst. Evol. Microbiol.">
        <title>Parvibium lacunae gen. nov., sp. nov., a new member of the family Alcaligenaceae isolated from a freshwater pond.</title>
        <authorList>
            <person name="Chen W.M."/>
            <person name="Xie P.B."/>
            <person name="Hsu M.Y."/>
            <person name="Sheu S.Y."/>
        </authorList>
    </citation>
    <scope>NUCLEOTIDE SEQUENCE [LARGE SCALE GENOMIC DNA]</scope>
    <source>
        <strain evidence="3 4">KMB9</strain>
    </source>
</reference>
<evidence type="ECO:0000256" key="1">
    <source>
        <dbReference type="SAM" id="MobiDB-lite"/>
    </source>
</evidence>
<dbReference type="Pfam" id="PF02518">
    <property type="entry name" value="HATPase_c"/>
    <property type="match status" value="1"/>
</dbReference>
<dbReference type="RefSeq" id="WP_420812122.1">
    <property type="nucleotide sequence ID" value="NZ_QPGB01000002.1"/>
</dbReference>
<evidence type="ECO:0000259" key="2">
    <source>
        <dbReference type="Pfam" id="PF02518"/>
    </source>
</evidence>
<dbReference type="Proteomes" id="UP000252357">
    <property type="component" value="Unassembled WGS sequence"/>
</dbReference>
<feature type="region of interest" description="Disordered" evidence="1">
    <location>
        <begin position="19"/>
        <end position="48"/>
    </location>
</feature>
<dbReference type="EMBL" id="QPGB01000002">
    <property type="protein sequence ID" value="RCS58022.1"/>
    <property type="molecule type" value="Genomic_DNA"/>
</dbReference>
<accession>A0A368L3N0</accession>
<comment type="caution">
    <text evidence="3">The sequence shown here is derived from an EMBL/GenBank/DDBJ whole genome shotgun (WGS) entry which is preliminary data.</text>
</comment>
<organism evidence="3 4">
    <name type="scientific">Parvibium lacunae</name>
    <dbReference type="NCBI Taxonomy" id="1888893"/>
    <lineage>
        <taxon>Bacteria</taxon>
        <taxon>Pseudomonadati</taxon>
        <taxon>Pseudomonadota</taxon>
        <taxon>Betaproteobacteria</taxon>
        <taxon>Burkholderiales</taxon>
        <taxon>Alcaligenaceae</taxon>
        <taxon>Parvibium</taxon>
    </lineage>
</organism>
<evidence type="ECO:0000313" key="4">
    <source>
        <dbReference type="Proteomes" id="UP000252357"/>
    </source>
</evidence>
<gene>
    <name evidence="3" type="ORF">DU000_04045</name>
</gene>
<name>A0A368L3N0_9BURK</name>
<keyword evidence="4" id="KW-1185">Reference proteome</keyword>
<feature type="domain" description="Histidine kinase/HSP90-like ATPase" evidence="2">
    <location>
        <begin position="1"/>
        <end position="44"/>
    </location>
</feature>
<proteinExistence type="predicted"/>
<protein>
    <recommendedName>
        <fullName evidence="2">Histidine kinase/HSP90-like ATPase domain-containing protein</fullName>
    </recommendedName>
</protein>
<dbReference type="AlphaFoldDB" id="A0A368L3N0"/>
<dbReference type="InterPro" id="IPR003594">
    <property type="entry name" value="HATPase_dom"/>
</dbReference>
<dbReference type="InterPro" id="IPR036890">
    <property type="entry name" value="HATPase_C_sf"/>
</dbReference>
<feature type="non-terminal residue" evidence="3">
    <location>
        <position position="1"/>
    </location>
</feature>
<dbReference type="Gene3D" id="3.30.565.10">
    <property type="entry name" value="Histidine kinase-like ATPase, C-terminal domain"/>
    <property type="match status" value="1"/>
</dbReference>
<evidence type="ECO:0000313" key="3">
    <source>
        <dbReference type="EMBL" id="RCS58022.1"/>
    </source>
</evidence>